<gene>
    <name evidence="12" type="ORF">J7561_05725</name>
</gene>
<dbReference type="Gene3D" id="3.20.70.20">
    <property type="match status" value="1"/>
</dbReference>
<dbReference type="GO" id="GO:0005971">
    <property type="term" value="C:ribonucleoside-diphosphate reductase complex"/>
    <property type="evidence" value="ECO:0007669"/>
    <property type="project" value="TreeGrafter"/>
</dbReference>
<dbReference type="AlphaFoldDB" id="A0A162VHE5"/>
<dbReference type="EMBL" id="JAGIBU010000004">
    <property type="protein sequence ID" value="MBS7824701.1"/>
    <property type="molecule type" value="Genomic_DNA"/>
</dbReference>
<dbReference type="InterPro" id="IPR005144">
    <property type="entry name" value="ATP-cone_dom"/>
</dbReference>
<evidence type="ECO:0000256" key="7">
    <source>
        <dbReference type="ARBA" id="ARBA00023116"/>
    </source>
</evidence>
<evidence type="ECO:0000313" key="13">
    <source>
        <dbReference type="Proteomes" id="UP000680020"/>
    </source>
</evidence>
<keyword evidence="5 9" id="KW-0067">ATP-binding</keyword>
<dbReference type="InterPro" id="IPR013346">
    <property type="entry name" value="NrdE_NrdA_C"/>
</dbReference>
<comment type="caution">
    <text evidence="12">The sequence shown here is derived from an EMBL/GenBank/DDBJ whole genome shotgun (WGS) entry which is preliminary data.</text>
</comment>
<keyword evidence="6 10" id="KW-0560">Oxidoreductase</keyword>
<feature type="domain" description="ATP-cone" evidence="11">
    <location>
        <begin position="3"/>
        <end position="88"/>
    </location>
</feature>
<evidence type="ECO:0000256" key="10">
    <source>
        <dbReference type="RuleBase" id="RU003410"/>
    </source>
</evidence>
<dbReference type="GeneID" id="58263873"/>
<protein>
    <recommendedName>
        <fullName evidence="2 10">Ribonucleoside-diphosphate reductase</fullName>
        <ecNumber evidence="2 10">1.17.4.1</ecNumber>
    </recommendedName>
</protein>
<organism evidence="12 13">
    <name type="scientific">Wohlfahrtiimonas chitiniclastica</name>
    <dbReference type="NCBI Taxonomy" id="400946"/>
    <lineage>
        <taxon>Bacteria</taxon>
        <taxon>Pseudomonadati</taxon>
        <taxon>Pseudomonadota</taxon>
        <taxon>Gammaproteobacteria</taxon>
        <taxon>Cardiobacteriales</taxon>
        <taxon>Ignatzschineriaceae</taxon>
        <taxon>Wohlfahrtiimonas</taxon>
    </lineage>
</organism>
<dbReference type="PANTHER" id="PTHR11573:SF6">
    <property type="entry name" value="RIBONUCLEOSIDE-DIPHOSPHATE REDUCTASE LARGE SUBUNIT"/>
    <property type="match status" value="1"/>
</dbReference>
<evidence type="ECO:0000256" key="2">
    <source>
        <dbReference type="ARBA" id="ARBA00012274"/>
    </source>
</evidence>
<dbReference type="NCBIfam" id="TIGR02506">
    <property type="entry name" value="NrdE_NrdA"/>
    <property type="match status" value="1"/>
</dbReference>
<dbReference type="Gene3D" id="1.10.1650.20">
    <property type="match status" value="1"/>
</dbReference>
<keyword evidence="7 10" id="KW-0215">Deoxyribonucleotide synthesis</keyword>
<comment type="catalytic activity">
    <reaction evidence="8 10">
        <text>a 2'-deoxyribonucleoside 5'-diphosphate + [thioredoxin]-disulfide + H2O = a ribonucleoside 5'-diphosphate + [thioredoxin]-dithiol</text>
        <dbReference type="Rhea" id="RHEA:23252"/>
        <dbReference type="Rhea" id="RHEA-COMP:10698"/>
        <dbReference type="Rhea" id="RHEA-COMP:10700"/>
        <dbReference type="ChEBI" id="CHEBI:15377"/>
        <dbReference type="ChEBI" id="CHEBI:29950"/>
        <dbReference type="ChEBI" id="CHEBI:50058"/>
        <dbReference type="ChEBI" id="CHEBI:57930"/>
        <dbReference type="ChEBI" id="CHEBI:73316"/>
        <dbReference type="EC" id="1.17.4.1"/>
    </reaction>
</comment>
<dbReference type="GO" id="GO:0009263">
    <property type="term" value="P:deoxyribonucleotide biosynthetic process"/>
    <property type="evidence" value="ECO:0007669"/>
    <property type="project" value="UniProtKB-KW"/>
</dbReference>
<evidence type="ECO:0000256" key="9">
    <source>
        <dbReference type="PROSITE-ProRule" id="PRU00492"/>
    </source>
</evidence>
<proteinExistence type="inferred from homology"/>
<dbReference type="InterPro" id="IPR013509">
    <property type="entry name" value="RNR_lsu_N"/>
</dbReference>
<accession>A0A162VHE5</accession>
<dbReference type="GO" id="GO:0005524">
    <property type="term" value="F:ATP binding"/>
    <property type="evidence" value="ECO:0007669"/>
    <property type="project" value="UniProtKB-UniRule"/>
</dbReference>
<evidence type="ECO:0000256" key="1">
    <source>
        <dbReference type="ARBA" id="ARBA00010406"/>
    </source>
</evidence>
<evidence type="ECO:0000256" key="8">
    <source>
        <dbReference type="ARBA" id="ARBA00047754"/>
    </source>
</evidence>
<comment type="function">
    <text evidence="10">Provides the precursors necessary for DNA synthesis. Catalyzes the biosynthesis of deoxyribonucleotides from the corresponding ribonucleotides.</text>
</comment>
<dbReference type="Pfam" id="PF00317">
    <property type="entry name" value="Ribonuc_red_lgN"/>
    <property type="match status" value="1"/>
</dbReference>
<sequence>MIRYILKSSGEREEFDAEKLNKWAEFAAHYEVDWSAIVLEAYRKCYDGCTTLELHKAMIDACVEREDHKHLKMAGRFLIGSIYKEAFGGFRKIPSLTVFYHHMIQLGHWEKMDYTDEELIELDRVLDHTIDINYNYTTLRQMKDKYLIQNRVTGYCLESPQFMFMGMAMQNMQNQPKARRMEDIKKLYRYLNELKINTPTPMLINMRTPHKGYASCCVYTTGDNVDSLSTGDHIAYMMTCASAGIGAHLLTRSKGDPVKQGRVIHQGKLPYYRMIQSAVHANMQSSRGGSATVYFNVLDPEIYDLLVLKNPTTVLQKRIRDIDYAMLSNRLFVEKVAKNEDWMLISYQIAPDLYDAFYANDYDKFKSLYEFYFAKDCKKQIVKARDIAVKALTESAETGRIYMTYIDEMNRHTPFKDTIYSSNLCLEIALPTKPFRDIQDLYSENPEGEIGLCSLASIVVGRVEPEEYEDVAYYTALMIDNVIELMEYPFPSLKTTAQARRSIGVGITNLAHEMAKQKLSYASKEGKNYIHQIAERHSYWLHKASLRLAKEKGNAKWIGKTKYPDGWLPIDTYCTAVDEVHNQALLFDWETLRKEIKAQGGIRHSVLEAMMPVESSSQLTNTTNGVYPIRNLRVMKTSSNNKNLLLAPDLDELGPFYDIAWNLESKDLIDMYAIIQKFTGQAISADLYLNLKEEGNISTSKLLKDYIYMMKMGCKTRYYLNSASGIIHESFVETVEDKGCAGGACTL</sequence>
<dbReference type="GO" id="GO:0004748">
    <property type="term" value="F:ribonucleoside-diphosphate reductase activity, thioredoxin disulfide as acceptor"/>
    <property type="evidence" value="ECO:0007669"/>
    <property type="project" value="UniProtKB-EC"/>
</dbReference>
<dbReference type="InterPro" id="IPR000788">
    <property type="entry name" value="RNR_lg_C"/>
</dbReference>
<reference evidence="12" key="1">
    <citation type="submission" date="2021-03" db="EMBL/GenBank/DDBJ databases">
        <title>Identification and antibiotic profiling of Wohlfahrtiimonas chitiniclastica, an underestimated human pathogen.</title>
        <authorList>
            <person name="Kopf A."/>
            <person name="Bunk B."/>
            <person name="Coldewey S."/>
            <person name="Gunzer F."/>
            <person name="Riedel T."/>
            <person name="Schroettner P."/>
        </authorList>
    </citation>
    <scope>NUCLEOTIDE SEQUENCE</scope>
    <source>
        <strain evidence="12">DSM 100917</strain>
    </source>
</reference>
<evidence type="ECO:0000313" key="12">
    <source>
        <dbReference type="EMBL" id="MBS7824701.1"/>
    </source>
</evidence>
<dbReference type="RefSeq" id="WP_008316317.1">
    <property type="nucleotide sequence ID" value="NZ_CP115969.1"/>
</dbReference>
<keyword evidence="4 9" id="KW-0547">Nucleotide-binding</keyword>
<evidence type="ECO:0000256" key="4">
    <source>
        <dbReference type="ARBA" id="ARBA00022741"/>
    </source>
</evidence>
<dbReference type="PANTHER" id="PTHR11573">
    <property type="entry name" value="RIBONUCLEOSIDE-DIPHOSPHATE REDUCTASE LARGE CHAIN"/>
    <property type="match status" value="1"/>
</dbReference>
<evidence type="ECO:0000256" key="5">
    <source>
        <dbReference type="ARBA" id="ARBA00022840"/>
    </source>
</evidence>
<dbReference type="Proteomes" id="UP000680020">
    <property type="component" value="Unassembled WGS sequence"/>
</dbReference>
<keyword evidence="3" id="KW-0021">Allosteric enzyme</keyword>
<dbReference type="SUPFAM" id="SSF51998">
    <property type="entry name" value="PFL-like glycyl radical enzymes"/>
    <property type="match status" value="1"/>
</dbReference>
<evidence type="ECO:0000259" key="11">
    <source>
        <dbReference type="PROSITE" id="PS51161"/>
    </source>
</evidence>
<dbReference type="PRINTS" id="PR01183">
    <property type="entry name" value="RIBORDTASEM1"/>
</dbReference>
<name>A0A162VHE5_9GAMM</name>
<dbReference type="InterPro" id="IPR039718">
    <property type="entry name" value="Rrm1"/>
</dbReference>
<dbReference type="SUPFAM" id="SSF48168">
    <property type="entry name" value="R1 subunit of ribonucleotide reductase, N-terminal domain"/>
    <property type="match status" value="1"/>
</dbReference>
<evidence type="ECO:0000256" key="6">
    <source>
        <dbReference type="ARBA" id="ARBA00023002"/>
    </source>
</evidence>
<evidence type="ECO:0000256" key="3">
    <source>
        <dbReference type="ARBA" id="ARBA00022533"/>
    </source>
</evidence>
<comment type="similarity">
    <text evidence="1 10">Belongs to the ribonucleoside diphosphate reductase large chain family.</text>
</comment>
<dbReference type="EC" id="1.17.4.1" evidence="2 10"/>
<dbReference type="PROSITE" id="PS51161">
    <property type="entry name" value="ATP_CONE"/>
    <property type="match status" value="1"/>
</dbReference>
<dbReference type="InterPro" id="IPR008926">
    <property type="entry name" value="RNR_R1-su_N"/>
</dbReference>
<dbReference type="Pfam" id="PF02867">
    <property type="entry name" value="Ribonuc_red_lgC"/>
    <property type="match status" value="1"/>
</dbReference>